<name>A0A6I6D363_9GAMM</name>
<dbReference type="GO" id="GO:0009279">
    <property type="term" value="C:cell outer membrane"/>
    <property type="evidence" value="ECO:0007669"/>
    <property type="project" value="UniProtKB-SubCell"/>
</dbReference>
<comment type="similarity">
    <text evidence="2">Belongs to the outer membrane factor (OMF) (TC 1.B.17) family.</text>
</comment>
<dbReference type="PANTHER" id="PTHR30026">
    <property type="entry name" value="OUTER MEMBRANE PROTEIN TOLC"/>
    <property type="match status" value="1"/>
</dbReference>
<dbReference type="GO" id="GO:0015288">
    <property type="term" value="F:porin activity"/>
    <property type="evidence" value="ECO:0007669"/>
    <property type="project" value="TreeGrafter"/>
</dbReference>
<accession>A0A6I6D363</accession>
<evidence type="ECO:0000256" key="1">
    <source>
        <dbReference type="ARBA" id="ARBA00004442"/>
    </source>
</evidence>
<organism evidence="9 10">
    <name type="scientific">Guyparkeria halophila</name>
    <dbReference type="NCBI Taxonomy" id="47960"/>
    <lineage>
        <taxon>Bacteria</taxon>
        <taxon>Pseudomonadati</taxon>
        <taxon>Pseudomonadota</taxon>
        <taxon>Gammaproteobacteria</taxon>
        <taxon>Chromatiales</taxon>
        <taxon>Thioalkalibacteraceae</taxon>
        <taxon>Guyparkeria</taxon>
    </lineage>
</organism>
<dbReference type="AlphaFoldDB" id="A0A6I6D363"/>
<dbReference type="KEGG" id="ghl:GM160_05375"/>
<proteinExistence type="inferred from homology"/>
<dbReference type="GO" id="GO:0015562">
    <property type="term" value="F:efflux transmembrane transporter activity"/>
    <property type="evidence" value="ECO:0007669"/>
    <property type="project" value="InterPro"/>
</dbReference>
<evidence type="ECO:0000256" key="4">
    <source>
        <dbReference type="ARBA" id="ARBA00022452"/>
    </source>
</evidence>
<evidence type="ECO:0000256" key="6">
    <source>
        <dbReference type="ARBA" id="ARBA00023136"/>
    </source>
</evidence>
<evidence type="ECO:0000313" key="9">
    <source>
        <dbReference type="EMBL" id="QGT78373.1"/>
    </source>
</evidence>
<dbReference type="Pfam" id="PF02321">
    <property type="entry name" value="OEP"/>
    <property type="match status" value="2"/>
</dbReference>
<dbReference type="SUPFAM" id="SSF56954">
    <property type="entry name" value="Outer membrane efflux proteins (OEP)"/>
    <property type="match status" value="1"/>
</dbReference>
<evidence type="ECO:0000256" key="5">
    <source>
        <dbReference type="ARBA" id="ARBA00022692"/>
    </source>
</evidence>
<evidence type="ECO:0000313" key="10">
    <source>
        <dbReference type="Proteomes" id="UP000427716"/>
    </source>
</evidence>
<keyword evidence="5" id="KW-0812">Transmembrane</keyword>
<feature type="compositionally biased region" description="Low complexity" evidence="8">
    <location>
        <begin position="10"/>
        <end position="21"/>
    </location>
</feature>
<keyword evidence="6" id="KW-0472">Membrane</keyword>
<evidence type="ECO:0000256" key="2">
    <source>
        <dbReference type="ARBA" id="ARBA00007613"/>
    </source>
</evidence>
<evidence type="ECO:0000256" key="7">
    <source>
        <dbReference type="ARBA" id="ARBA00023237"/>
    </source>
</evidence>
<protein>
    <submittedName>
        <fullName evidence="9">TolC family protein</fullName>
    </submittedName>
</protein>
<dbReference type="Gene3D" id="1.20.1600.10">
    <property type="entry name" value="Outer membrane efflux proteins (OEP)"/>
    <property type="match status" value="1"/>
</dbReference>
<dbReference type="EMBL" id="CP046415">
    <property type="protein sequence ID" value="QGT78373.1"/>
    <property type="molecule type" value="Genomic_DNA"/>
</dbReference>
<dbReference type="InterPro" id="IPR003423">
    <property type="entry name" value="OMP_efflux"/>
</dbReference>
<feature type="region of interest" description="Disordered" evidence="8">
    <location>
        <begin position="1"/>
        <end position="25"/>
    </location>
</feature>
<dbReference type="GO" id="GO:1990281">
    <property type="term" value="C:efflux pump complex"/>
    <property type="evidence" value="ECO:0007669"/>
    <property type="project" value="TreeGrafter"/>
</dbReference>
<keyword evidence="7" id="KW-0998">Cell outer membrane</keyword>
<dbReference type="Proteomes" id="UP000427716">
    <property type="component" value="Chromosome"/>
</dbReference>
<keyword evidence="3" id="KW-0813">Transport</keyword>
<evidence type="ECO:0000256" key="3">
    <source>
        <dbReference type="ARBA" id="ARBA00022448"/>
    </source>
</evidence>
<keyword evidence="10" id="KW-1185">Reference proteome</keyword>
<evidence type="ECO:0000256" key="8">
    <source>
        <dbReference type="SAM" id="MobiDB-lite"/>
    </source>
</evidence>
<sequence>MARSNHPRLSSKVSSGDDGVSTARLPGPRLLPTVIALALTLGGQAMTSQALAVETEAVDFTAETPAGDSRQALTLPFNEAVERTLNQNAAVDLSQARIAEARAAIEQANGNLLPTLDLSFGVMGSNNPLNVFGMKLQQEQANFNDFGAGEFFQAAGQDFSQLNTALETEPDNLNDPGWHHNFQTSLKLSIPIYNGGKIREMRTQAQALLQAAQSGDEAARQQLVLHTVEAYAGINTAEAFVEVASQAREAARSFRDLSQKLYDEGVVTKADLLKAEVNLGERELDVENARNQAANAADGLKVLTGIDTGRDIALNEAIDVALPETTLEEARQLALSNNPRIQALRGRIAAARAEVDVARADYKPQFNLMAQQDFNDDSLGLRNDSYTVGGVLTWRVFDFGARSGKVDRARAKVDASLAERQQALDNLIGQVGKVWREANMAEKRVEVRRLAISQSEEAVRLETLRYQQGLATMTELLAAQTELDNARAELIRARFQRTMQRAALWLALGELGPERVESVRADGVQAALDTSES</sequence>
<dbReference type="PANTHER" id="PTHR30026:SF21">
    <property type="entry name" value="SLR1270 PROTEIN"/>
    <property type="match status" value="1"/>
</dbReference>
<reference evidence="9 10" key="1">
    <citation type="submission" date="2019-11" db="EMBL/GenBank/DDBJ databases">
        <authorList>
            <person name="Zhang J."/>
            <person name="Sun C."/>
        </authorList>
    </citation>
    <scope>NUCLEOTIDE SEQUENCE [LARGE SCALE GENOMIC DNA]</scope>
    <source>
        <strain evidence="10">sp2</strain>
    </source>
</reference>
<dbReference type="InterPro" id="IPR051906">
    <property type="entry name" value="TolC-like"/>
</dbReference>
<gene>
    <name evidence="9" type="ORF">GM160_05375</name>
</gene>
<dbReference type="RefSeq" id="WP_156573756.1">
    <property type="nucleotide sequence ID" value="NZ_CP046415.1"/>
</dbReference>
<comment type="subcellular location">
    <subcellularLocation>
        <location evidence="1">Cell outer membrane</location>
    </subcellularLocation>
</comment>
<keyword evidence="4" id="KW-1134">Transmembrane beta strand</keyword>